<feature type="compositionally biased region" description="Basic and acidic residues" evidence="1">
    <location>
        <begin position="156"/>
        <end position="169"/>
    </location>
</feature>
<name>A0A4S4LLK5_9AGAM</name>
<evidence type="ECO:0000256" key="1">
    <source>
        <dbReference type="SAM" id="MobiDB-lite"/>
    </source>
</evidence>
<feature type="region of interest" description="Disordered" evidence="1">
    <location>
        <begin position="143"/>
        <end position="182"/>
    </location>
</feature>
<comment type="caution">
    <text evidence="2">The sequence shown here is derived from an EMBL/GenBank/DDBJ whole genome shotgun (WGS) entry which is preliminary data.</text>
</comment>
<protein>
    <submittedName>
        <fullName evidence="2">Uncharacterized protein</fullName>
    </submittedName>
</protein>
<dbReference type="EMBL" id="SGPL01000395">
    <property type="protein sequence ID" value="THH13002.1"/>
    <property type="molecule type" value="Genomic_DNA"/>
</dbReference>
<accession>A0A4S4LLK5</accession>
<organism evidence="2 3">
    <name type="scientific">Bondarzewia mesenterica</name>
    <dbReference type="NCBI Taxonomy" id="1095465"/>
    <lineage>
        <taxon>Eukaryota</taxon>
        <taxon>Fungi</taxon>
        <taxon>Dikarya</taxon>
        <taxon>Basidiomycota</taxon>
        <taxon>Agaricomycotina</taxon>
        <taxon>Agaricomycetes</taxon>
        <taxon>Russulales</taxon>
        <taxon>Bondarzewiaceae</taxon>
        <taxon>Bondarzewia</taxon>
    </lineage>
</organism>
<evidence type="ECO:0000313" key="2">
    <source>
        <dbReference type="EMBL" id="THH13002.1"/>
    </source>
</evidence>
<feature type="compositionally biased region" description="Acidic residues" evidence="1">
    <location>
        <begin position="170"/>
        <end position="181"/>
    </location>
</feature>
<keyword evidence="3" id="KW-1185">Reference proteome</keyword>
<reference evidence="2 3" key="1">
    <citation type="submission" date="2019-02" db="EMBL/GenBank/DDBJ databases">
        <title>Genome sequencing of the rare red list fungi Bondarzewia mesenterica.</title>
        <authorList>
            <person name="Buettner E."/>
            <person name="Kellner H."/>
        </authorList>
    </citation>
    <scope>NUCLEOTIDE SEQUENCE [LARGE SCALE GENOMIC DNA]</scope>
    <source>
        <strain evidence="2 3">DSM 108281</strain>
    </source>
</reference>
<sequence>MSSSSVSLQHLVQIAVGTVVLHGLILNKDGSDAPLVFRRVTPSPVLAVNLGKTRKSMTFATPPERPRLDLSPPGNLQLELGSGQVGFVHASIHRLSADFCGGLRECHGPRVDSHMPLAIKIAGRARVRVDDDRCMFAAWRKGRNAPTEEEGEESQGDVKHWKPVNRPDADMDCDSEGEDDVDRNGYQRDVMTNCIDEHTQEVHGLYKEFAEFSVDHMDVRYCHIVRALNSPPGLPALPSPLLNKTFHYCLIDFDRARKNTLDPYRSYGCHESYFHTILYNLPAYYIWEPWEA</sequence>
<proteinExistence type="predicted"/>
<gene>
    <name evidence="2" type="ORF">EW146_g7176</name>
</gene>
<dbReference type="AlphaFoldDB" id="A0A4S4LLK5"/>
<evidence type="ECO:0000313" key="3">
    <source>
        <dbReference type="Proteomes" id="UP000310158"/>
    </source>
</evidence>
<dbReference type="Proteomes" id="UP000310158">
    <property type="component" value="Unassembled WGS sequence"/>
</dbReference>